<dbReference type="EMBL" id="CAJVQC010051413">
    <property type="protein sequence ID" value="CAG8790318.1"/>
    <property type="molecule type" value="Genomic_DNA"/>
</dbReference>
<gene>
    <name evidence="1" type="ORF">RPERSI_LOCUS19026</name>
</gene>
<proteinExistence type="predicted"/>
<feature type="non-terminal residue" evidence="1">
    <location>
        <position position="1"/>
    </location>
</feature>
<comment type="caution">
    <text evidence="1">The sequence shown here is derived from an EMBL/GenBank/DDBJ whole genome shotgun (WGS) entry which is preliminary data.</text>
</comment>
<evidence type="ECO:0000313" key="2">
    <source>
        <dbReference type="Proteomes" id="UP000789920"/>
    </source>
</evidence>
<reference evidence="1" key="1">
    <citation type="submission" date="2021-06" db="EMBL/GenBank/DDBJ databases">
        <authorList>
            <person name="Kallberg Y."/>
            <person name="Tangrot J."/>
            <person name="Rosling A."/>
        </authorList>
    </citation>
    <scope>NUCLEOTIDE SEQUENCE</scope>
    <source>
        <strain evidence="1">MA461A</strain>
    </source>
</reference>
<protein>
    <submittedName>
        <fullName evidence="1">14448_t:CDS:1</fullName>
    </submittedName>
</protein>
<keyword evidence="2" id="KW-1185">Reference proteome</keyword>
<sequence length="40" mass="4773">NNDDMYIVELSCGVYENYKQSDSEDNKDYSIQYEDVQDEN</sequence>
<evidence type="ECO:0000313" key="1">
    <source>
        <dbReference type="EMBL" id="CAG8790318.1"/>
    </source>
</evidence>
<dbReference type="Proteomes" id="UP000789920">
    <property type="component" value="Unassembled WGS sequence"/>
</dbReference>
<name>A0ACA9RF26_9GLOM</name>
<organism evidence="1 2">
    <name type="scientific">Racocetra persica</name>
    <dbReference type="NCBI Taxonomy" id="160502"/>
    <lineage>
        <taxon>Eukaryota</taxon>
        <taxon>Fungi</taxon>
        <taxon>Fungi incertae sedis</taxon>
        <taxon>Mucoromycota</taxon>
        <taxon>Glomeromycotina</taxon>
        <taxon>Glomeromycetes</taxon>
        <taxon>Diversisporales</taxon>
        <taxon>Gigasporaceae</taxon>
        <taxon>Racocetra</taxon>
    </lineage>
</organism>
<accession>A0ACA9RF26</accession>